<evidence type="ECO:0000313" key="2">
    <source>
        <dbReference type="Proteomes" id="UP000177682"/>
    </source>
</evidence>
<comment type="caution">
    <text evidence="1">The sequence shown here is derived from an EMBL/GenBank/DDBJ whole genome shotgun (WGS) entry which is preliminary data.</text>
</comment>
<organism evidence="1 2">
    <name type="scientific">Candidatus Doudnabacteria bacterium RIFCSPHIGHO2_12_FULL_48_16</name>
    <dbReference type="NCBI Taxonomy" id="1817838"/>
    <lineage>
        <taxon>Bacteria</taxon>
        <taxon>Candidatus Doudnaibacteriota</taxon>
    </lineage>
</organism>
<accession>A0A1F5PKW9</accession>
<proteinExistence type="predicted"/>
<dbReference type="AlphaFoldDB" id="A0A1F5PKW9"/>
<dbReference type="EMBL" id="MFEY01000005">
    <property type="protein sequence ID" value="OGE90551.1"/>
    <property type="molecule type" value="Genomic_DNA"/>
</dbReference>
<dbReference type="Proteomes" id="UP000177682">
    <property type="component" value="Unassembled WGS sequence"/>
</dbReference>
<name>A0A1F5PKW9_9BACT</name>
<sequence length="101" mass="11855">MKWRVHCSFHFVDRAADLPIYNYDFEESDLKKAHRRILTYVKTRTAKLGRVRGKWFCLLVAMPYLPSGKVLNGEKMVCLKHDCSDRRIMKATDPDQAFVYG</sequence>
<protein>
    <submittedName>
        <fullName evidence="1">Uncharacterized protein</fullName>
    </submittedName>
</protein>
<gene>
    <name evidence="1" type="ORF">A3E29_02015</name>
</gene>
<reference evidence="1 2" key="1">
    <citation type="journal article" date="2016" name="Nat. Commun.">
        <title>Thousands of microbial genomes shed light on interconnected biogeochemical processes in an aquifer system.</title>
        <authorList>
            <person name="Anantharaman K."/>
            <person name="Brown C.T."/>
            <person name="Hug L.A."/>
            <person name="Sharon I."/>
            <person name="Castelle C.J."/>
            <person name="Probst A.J."/>
            <person name="Thomas B.C."/>
            <person name="Singh A."/>
            <person name="Wilkins M.J."/>
            <person name="Karaoz U."/>
            <person name="Brodie E.L."/>
            <person name="Williams K.H."/>
            <person name="Hubbard S.S."/>
            <person name="Banfield J.F."/>
        </authorList>
    </citation>
    <scope>NUCLEOTIDE SEQUENCE [LARGE SCALE GENOMIC DNA]</scope>
</reference>
<evidence type="ECO:0000313" key="1">
    <source>
        <dbReference type="EMBL" id="OGE90551.1"/>
    </source>
</evidence>